<dbReference type="SFLD" id="SFLDG01061">
    <property type="entry name" value="methylthiotransferase"/>
    <property type="match status" value="1"/>
</dbReference>
<keyword evidence="11" id="KW-0411">Iron-sulfur</keyword>
<dbReference type="InterPro" id="IPR023404">
    <property type="entry name" value="rSAM_horseshoe"/>
</dbReference>
<keyword evidence="8" id="KW-0819">tRNA processing</keyword>
<dbReference type="PANTHER" id="PTHR11918">
    <property type="entry name" value="RADICAL SAM PROTEINS"/>
    <property type="match status" value="1"/>
</dbReference>
<dbReference type="AlphaFoldDB" id="A0A8J8MLS6"/>
<evidence type="ECO:0000256" key="15">
    <source>
        <dbReference type="ARBA" id="ARBA00069898"/>
    </source>
</evidence>
<dbReference type="SFLD" id="SFLDG01082">
    <property type="entry name" value="B12-binding_domain_containing"/>
    <property type="match status" value="1"/>
</dbReference>
<feature type="domain" description="Radical SAM core" evidence="17">
    <location>
        <begin position="163"/>
        <end position="393"/>
    </location>
</feature>
<evidence type="ECO:0000256" key="13">
    <source>
        <dbReference type="ARBA" id="ARBA00051661"/>
    </source>
</evidence>
<dbReference type="InterPro" id="IPR006467">
    <property type="entry name" value="MiaB-like_bact"/>
</dbReference>
<dbReference type="GO" id="GO:0046872">
    <property type="term" value="F:metal ion binding"/>
    <property type="evidence" value="ECO:0007669"/>
    <property type="project" value="UniProtKB-KW"/>
</dbReference>
<evidence type="ECO:0000256" key="3">
    <source>
        <dbReference type="ARBA" id="ARBA00013273"/>
    </source>
</evidence>
<dbReference type="FunFam" id="3.80.30.20:FF:000001">
    <property type="entry name" value="tRNA-2-methylthio-N(6)-dimethylallyladenosine synthase 2"/>
    <property type="match status" value="1"/>
</dbReference>
<dbReference type="Gene3D" id="3.80.30.20">
    <property type="entry name" value="tm_1862 like domain"/>
    <property type="match status" value="1"/>
</dbReference>
<keyword evidence="6" id="KW-0808">Transferase</keyword>
<evidence type="ECO:0000259" key="16">
    <source>
        <dbReference type="PROSITE" id="PS51449"/>
    </source>
</evidence>
<dbReference type="InterPro" id="IPR006638">
    <property type="entry name" value="Elp3/MiaA/NifB-like_rSAM"/>
</dbReference>
<evidence type="ECO:0000256" key="1">
    <source>
        <dbReference type="ARBA" id="ARBA00001966"/>
    </source>
</evidence>
<comment type="cofactor">
    <cofactor evidence="1">
        <name>[4Fe-4S] cluster</name>
        <dbReference type="ChEBI" id="CHEBI:49883"/>
    </cofactor>
</comment>
<evidence type="ECO:0000256" key="5">
    <source>
        <dbReference type="ARBA" id="ARBA00022490"/>
    </source>
</evidence>
<keyword evidence="10" id="KW-0408">Iron</keyword>
<proteinExistence type="inferred from homology"/>
<dbReference type="InterPro" id="IPR034557">
    <property type="entry name" value="ThrcA_tRNA_MEthiotransferase"/>
</dbReference>
<keyword evidence="9" id="KW-0479">Metal-binding</keyword>
<evidence type="ECO:0000313" key="18">
    <source>
        <dbReference type="EMBL" id="QUI23866.1"/>
    </source>
</evidence>
<gene>
    <name evidence="18" type="primary">mtaB</name>
    <name evidence="18" type="ORF">HZI73_16895</name>
</gene>
<evidence type="ECO:0000256" key="11">
    <source>
        <dbReference type="ARBA" id="ARBA00023014"/>
    </source>
</evidence>
<evidence type="ECO:0000256" key="7">
    <source>
        <dbReference type="ARBA" id="ARBA00022691"/>
    </source>
</evidence>
<evidence type="ECO:0000259" key="17">
    <source>
        <dbReference type="PROSITE" id="PS51918"/>
    </source>
</evidence>
<evidence type="ECO:0000256" key="6">
    <source>
        <dbReference type="ARBA" id="ARBA00022679"/>
    </source>
</evidence>
<dbReference type="NCBIfam" id="TIGR00089">
    <property type="entry name" value="MiaB/RimO family radical SAM methylthiotransferase"/>
    <property type="match status" value="1"/>
</dbReference>
<sequence length="458" mass="51958">MKDIKEEKVDLRLSHDAFYKKYGRKKIVSTYTLGCKVNQYETEAMEELFEESGYAIGNFSDAADIYVVNTCTVTNIADKKSRQMLSKARKKNQEAVIVAVGCYAQVAGEKLQADHHIDLVIGSNHKNKVVELVESYLLDGHPIQVIEDIGQTTDYEDIWITKVSDKTRAYIKIQDGCNQFCSYCIIPYTRGRIRSREIGDIIKEVKTLAQNGYHEVVLTGIHIGSYGKDQDDHVTLLGLLNSLHTIEGIQRIRLGSLEPNLITADFMAGLVQLNKVCPHFHLSLQSGCDAVLKRMNRKYSTSEYAEKVGLIRKTYANPSITTDIIVGFPGETEGEFQETLDFIKHIQFSHIHVFKYSMREGTPAADRTDQIDAAVKAKRSQTIIACQDKITRSFLETLMNKDYHVLYEEKIVVDDTFYYYGFTDNYIKVKTASPTNIQNKLLSTRIIAIQENMLIGEI</sequence>
<dbReference type="PROSITE" id="PS51449">
    <property type="entry name" value="MTTASE_N"/>
    <property type="match status" value="1"/>
</dbReference>
<comment type="similarity">
    <text evidence="14">Belongs to the methylthiotransferase family. MtaB subfamily.</text>
</comment>
<evidence type="ECO:0000256" key="12">
    <source>
        <dbReference type="ARBA" id="ARBA00031213"/>
    </source>
</evidence>
<dbReference type="PROSITE" id="PS51918">
    <property type="entry name" value="RADICAL_SAM"/>
    <property type="match status" value="1"/>
</dbReference>
<accession>A0A8J8MLS6</accession>
<dbReference type="SMART" id="SM00729">
    <property type="entry name" value="Elp3"/>
    <property type="match status" value="1"/>
</dbReference>
<dbReference type="EMBL" id="CP058649">
    <property type="protein sequence ID" value="QUI23866.1"/>
    <property type="molecule type" value="Genomic_DNA"/>
</dbReference>
<protein>
    <recommendedName>
        <fullName evidence="15">Threonylcarbamoyladenosine tRNA methylthiotransferase MtaB</fullName>
        <ecNumber evidence="3">2.8.4.5</ecNumber>
    </recommendedName>
    <alternativeName>
        <fullName evidence="12">tRNA-t(6)A37 methylthiotransferase</fullName>
    </alternativeName>
</protein>
<organism evidence="18 19">
    <name type="scientific">Vallitalea pronyensis</name>
    <dbReference type="NCBI Taxonomy" id="1348613"/>
    <lineage>
        <taxon>Bacteria</taxon>
        <taxon>Bacillati</taxon>
        <taxon>Bacillota</taxon>
        <taxon>Clostridia</taxon>
        <taxon>Lachnospirales</taxon>
        <taxon>Vallitaleaceae</taxon>
        <taxon>Vallitalea</taxon>
    </lineage>
</organism>
<comment type="function">
    <text evidence="2">Catalyzes the methylthiolation of N6-threonylcarbamoyladenosine (t(6)A), leading to the formation of 2-methylthio-N6-threonylcarbamoyladenosine (ms(2)t(6)A) at position 37 in tRNAs that read codons beginning with adenine.</text>
</comment>
<name>A0A8J8MLS6_9FIRM</name>
<evidence type="ECO:0000256" key="2">
    <source>
        <dbReference type="ARBA" id="ARBA00002399"/>
    </source>
</evidence>
<evidence type="ECO:0000256" key="14">
    <source>
        <dbReference type="ARBA" id="ARBA00061574"/>
    </source>
</evidence>
<dbReference type="RefSeq" id="WP_212694555.1">
    <property type="nucleotide sequence ID" value="NZ_CP058649.1"/>
</dbReference>
<dbReference type="SUPFAM" id="SSF102114">
    <property type="entry name" value="Radical SAM enzymes"/>
    <property type="match status" value="1"/>
</dbReference>
<evidence type="ECO:0000256" key="8">
    <source>
        <dbReference type="ARBA" id="ARBA00022694"/>
    </source>
</evidence>
<dbReference type="PANTHER" id="PTHR11918:SF45">
    <property type="entry name" value="THREONYLCARBAMOYLADENOSINE TRNA METHYLTHIOTRANSFERASE"/>
    <property type="match status" value="1"/>
</dbReference>
<dbReference type="NCBIfam" id="TIGR01579">
    <property type="entry name" value="MiaB-like-C"/>
    <property type="match status" value="1"/>
</dbReference>
<feature type="domain" description="MTTase N-terminal" evidence="16">
    <location>
        <begin position="26"/>
        <end position="138"/>
    </location>
</feature>
<evidence type="ECO:0000256" key="4">
    <source>
        <dbReference type="ARBA" id="ARBA00022485"/>
    </source>
</evidence>
<dbReference type="InterPro" id="IPR007197">
    <property type="entry name" value="rSAM"/>
</dbReference>
<reference evidence="18" key="1">
    <citation type="submission" date="2020-07" db="EMBL/GenBank/DDBJ databases">
        <title>Vallitalea pronyensis genome.</title>
        <authorList>
            <person name="Postec A."/>
        </authorList>
    </citation>
    <scope>NUCLEOTIDE SEQUENCE</scope>
    <source>
        <strain evidence="18">FatNI3</strain>
    </source>
</reference>
<dbReference type="CDD" id="cd01335">
    <property type="entry name" value="Radical_SAM"/>
    <property type="match status" value="1"/>
</dbReference>
<dbReference type="GO" id="GO:0051539">
    <property type="term" value="F:4 iron, 4 sulfur cluster binding"/>
    <property type="evidence" value="ECO:0007669"/>
    <property type="project" value="UniProtKB-KW"/>
</dbReference>
<dbReference type="EC" id="2.8.4.5" evidence="3"/>
<evidence type="ECO:0000256" key="9">
    <source>
        <dbReference type="ARBA" id="ARBA00022723"/>
    </source>
</evidence>
<dbReference type="InterPro" id="IPR058240">
    <property type="entry name" value="rSAM_sf"/>
</dbReference>
<comment type="catalytic activity">
    <reaction evidence="13">
        <text>N(6)-L-threonylcarbamoyladenosine(37) in tRNA + (sulfur carrier)-SH + AH2 + 2 S-adenosyl-L-methionine = 2-methylsulfanyl-N(6)-L-threonylcarbamoyladenosine(37) in tRNA + (sulfur carrier)-H + 5'-deoxyadenosine + L-methionine + A + S-adenosyl-L-homocysteine + 2 H(+)</text>
        <dbReference type="Rhea" id="RHEA:37075"/>
        <dbReference type="Rhea" id="RHEA-COMP:10163"/>
        <dbReference type="Rhea" id="RHEA-COMP:11092"/>
        <dbReference type="Rhea" id="RHEA-COMP:14737"/>
        <dbReference type="Rhea" id="RHEA-COMP:14739"/>
        <dbReference type="ChEBI" id="CHEBI:13193"/>
        <dbReference type="ChEBI" id="CHEBI:15378"/>
        <dbReference type="ChEBI" id="CHEBI:17319"/>
        <dbReference type="ChEBI" id="CHEBI:17499"/>
        <dbReference type="ChEBI" id="CHEBI:29917"/>
        <dbReference type="ChEBI" id="CHEBI:57844"/>
        <dbReference type="ChEBI" id="CHEBI:57856"/>
        <dbReference type="ChEBI" id="CHEBI:59789"/>
        <dbReference type="ChEBI" id="CHEBI:64428"/>
        <dbReference type="ChEBI" id="CHEBI:74418"/>
        <dbReference type="ChEBI" id="CHEBI:74420"/>
        <dbReference type="EC" id="2.8.4.5"/>
    </reaction>
</comment>
<evidence type="ECO:0000313" key="19">
    <source>
        <dbReference type="Proteomes" id="UP000683246"/>
    </source>
</evidence>
<dbReference type="SFLD" id="SFLDS00029">
    <property type="entry name" value="Radical_SAM"/>
    <property type="match status" value="1"/>
</dbReference>
<dbReference type="KEGG" id="vpy:HZI73_16895"/>
<keyword evidence="19" id="KW-1185">Reference proteome</keyword>
<dbReference type="Proteomes" id="UP000683246">
    <property type="component" value="Chromosome"/>
</dbReference>
<evidence type="ECO:0000256" key="10">
    <source>
        <dbReference type="ARBA" id="ARBA00023004"/>
    </source>
</evidence>
<dbReference type="InterPro" id="IPR013848">
    <property type="entry name" value="Methylthiotransferase_N"/>
</dbReference>
<keyword evidence="7" id="KW-0949">S-adenosyl-L-methionine</keyword>
<dbReference type="Gene3D" id="3.40.50.12160">
    <property type="entry name" value="Methylthiotransferase, N-terminal domain"/>
    <property type="match status" value="1"/>
</dbReference>
<keyword evidence="5" id="KW-0963">Cytoplasm</keyword>
<dbReference type="SFLD" id="SFLDF00295">
    <property type="entry name" value="threonylcarbamoyladenosine_tRN"/>
    <property type="match status" value="1"/>
</dbReference>
<dbReference type="GO" id="GO:0035598">
    <property type="term" value="F:tRNA (N(6)-L-threonylcarbamoyladenosine(37)-C(2))-methylthiotransferase activity"/>
    <property type="evidence" value="ECO:0007669"/>
    <property type="project" value="UniProtKB-EC"/>
</dbReference>
<dbReference type="InterPro" id="IPR038135">
    <property type="entry name" value="Methylthiotransferase_N_sf"/>
</dbReference>
<dbReference type="Pfam" id="PF04055">
    <property type="entry name" value="Radical_SAM"/>
    <property type="match status" value="1"/>
</dbReference>
<dbReference type="InterPro" id="IPR020612">
    <property type="entry name" value="Methylthiotransferase_CS"/>
</dbReference>
<keyword evidence="4" id="KW-0004">4Fe-4S</keyword>
<dbReference type="InterPro" id="IPR005839">
    <property type="entry name" value="Methylthiotransferase"/>
</dbReference>
<dbReference type="PROSITE" id="PS01278">
    <property type="entry name" value="MTTASE_RADICAL"/>
    <property type="match status" value="1"/>
</dbReference>
<dbReference type="Pfam" id="PF00919">
    <property type="entry name" value="UPF0004"/>
    <property type="match status" value="1"/>
</dbReference>
<dbReference type="FunFam" id="3.40.50.12160:FF:000004">
    <property type="entry name" value="Threonylcarbamoyladenosine tRNA methylthiotransferase MtaB"/>
    <property type="match status" value="1"/>
</dbReference>